<dbReference type="PRINTS" id="PR00171">
    <property type="entry name" value="SUGRTRNSPORT"/>
</dbReference>
<dbReference type="Pfam" id="PF00083">
    <property type="entry name" value="Sugar_tr"/>
    <property type="match status" value="1"/>
</dbReference>
<proteinExistence type="inferred from homology"/>
<feature type="transmembrane region" description="Helical" evidence="10">
    <location>
        <begin position="168"/>
        <end position="187"/>
    </location>
</feature>
<dbReference type="PROSITE" id="PS50850">
    <property type="entry name" value="MFS"/>
    <property type="match status" value="1"/>
</dbReference>
<feature type="transmembrane region" description="Helical" evidence="10">
    <location>
        <begin position="68"/>
        <end position="87"/>
    </location>
</feature>
<keyword evidence="6 10" id="KW-0812">Transmembrane</keyword>
<comment type="similarity">
    <text evidence="2 9">Belongs to the major facilitator superfamily. Sugar transporter (TC 2.A.1.1) family.</text>
</comment>
<dbReference type="InterPro" id="IPR047984">
    <property type="entry name" value="XylE-like"/>
</dbReference>
<gene>
    <name evidence="12" type="ORF">Cba03nite_70260</name>
</gene>
<feature type="transmembrane region" description="Helical" evidence="10">
    <location>
        <begin position="389"/>
        <end position="409"/>
    </location>
</feature>
<feature type="transmembrane region" description="Helical" evidence="10">
    <location>
        <begin position="93"/>
        <end position="114"/>
    </location>
</feature>
<evidence type="ECO:0000313" key="13">
    <source>
        <dbReference type="Proteomes" id="UP000601223"/>
    </source>
</evidence>
<feature type="transmembrane region" description="Helical" evidence="10">
    <location>
        <begin position="243"/>
        <end position="270"/>
    </location>
</feature>
<feature type="transmembrane region" description="Helical" evidence="10">
    <location>
        <begin position="358"/>
        <end position="382"/>
    </location>
</feature>
<keyword evidence="3 9" id="KW-0813">Transport</keyword>
<feature type="transmembrane region" description="Helical" evidence="10">
    <location>
        <begin position="285"/>
        <end position="307"/>
    </location>
</feature>
<evidence type="ECO:0000256" key="7">
    <source>
        <dbReference type="ARBA" id="ARBA00022989"/>
    </source>
</evidence>
<feature type="transmembrane region" description="Helical" evidence="10">
    <location>
        <begin position="415"/>
        <end position="440"/>
    </location>
</feature>
<dbReference type="PANTHER" id="PTHR48020">
    <property type="entry name" value="PROTON MYO-INOSITOL COTRANSPORTER"/>
    <property type="match status" value="1"/>
</dbReference>
<dbReference type="InterPro" id="IPR050814">
    <property type="entry name" value="Myo-inositol_Transporter"/>
</dbReference>
<feature type="transmembrane region" description="Helical" evidence="10">
    <location>
        <begin position="314"/>
        <end position="338"/>
    </location>
</feature>
<dbReference type="InterPro" id="IPR020846">
    <property type="entry name" value="MFS_dom"/>
</dbReference>
<dbReference type="PANTHER" id="PTHR48020:SF12">
    <property type="entry name" value="PROTON MYO-INOSITOL COTRANSPORTER"/>
    <property type="match status" value="1"/>
</dbReference>
<sequence length="454" mass="47804">MVAAAAAVGGFLFGYDTAVINGTVDALRDTFHLNPVALGLVVSAALLGCAVGAWFAGPLADRLGRVRVMVIAAALFLVSAIGSGLAFSAVDLTFWRVIGGFGVGAASVIAPAYIAEVSPAHMRGRLGSLQQLAIVTGIFVALLVDYLLADAAGGAMQPMPWGGAAWRWMFASAAVPAVIYAVLALQIPESPRYLVRRGRLAEARAVIKRLIGGDVEKRITDIKRTVAGTQEKVKLGVLKGPRLGLLPIVWVGILLSVFQQFVGINVIFYYSSTLWASVGFSESNSLLITVITSVTNIVTTLIAIALVDKIGRRPLLLIGAAGMVLTLGVMAWCFSTATQTVGPTGEALTTLSPAVGKVALVAANLYVVAFGMSWGPVVWVLLGEMFNNRIRATALAVAAAAQWIANWLISTTFPALASIGLTFAYGLYALFALLAFFFVLKSVRETKGRELESM</sequence>
<dbReference type="FunFam" id="1.20.1250.20:FF:000122">
    <property type="entry name" value="D-xylose transporter XylE"/>
    <property type="match status" value="1"/>
</dbReference>
<dbReference type="CDD" id="cd17359">
    <property type="entry name" value="MFS_XylE_like"/>
    <property type="match status" value="1"/>
</dbReference>
<dbReference type="Proteomes" id="UP000601223">
    <property type="component" value="Unassembled WGS sequence"/>
</dbReference>
<name>A0A8J3NM30_9ACTN</name>
<evidence type="ECO:0000256" key="8">
    <source>
        <dbReference type="ARBA" id="ARBA00023136"/>
    </source>
</evidence>
<keyword evidence="13" id="KW-1185">Reference proteome</keyword>
<dbReference type="GO" id="GO:0005886">
    <property type="term" value="C:plasma membrane"/>
    <property type="evidence" value="ECO:0007669"/>
    <property type="project" value="UniProtKB-SubCell"/>
</dbReference>
<comment type="caution">
    <text evidence="12">The sequence shown here is derived from an EMBL/GenBank/DDBJ whole genome shotgun (WGS) entry which is preliminary data.</text>
</comment>
<dbReference type="SUPFAM" id="SSF103473">
    <property type="entry name" value="MFS general substrate transporter"/>
    <property type="match status" value="1"/>
</dbReference>
<keyword evidence="4" id="KW-1003">Cell membrane</keyword>
<evidence type="ECO:0000256" key="10">
    <source>
        <dbReference type="SAM" id="Phobius"/>
    </source>
</evidence>
<keyword evidence="7 10" id="KW-1133">Transmembrane helix</keyword>
<comment type="subcellular location">
    <subcellularLocation>
        <location evidence="1">Cell membrane</location>
        <topology evidence="1">Multi-pass membrane protein</topology>
    </subcellularLocation>
</comment>
<evidence type="ECO:0000256" key="6">
    <source>
        <dbReference type="ARBA" id="ARBA00022692"/>
    </source>
</evidence>
<dbReference type="EMBL" id="BONF01000051">
    <property type="protein sequence ID" value="GIF85677.1"/>
    <property type="molecule type" value="Genomic_DNA"/>
</dbReference>
<dbReference type="InterPro" id="IPR003663">
    <property type="entry name" value="Sugar/inositol_transpt"/>
</dbReference>
<dbReference type="InterPro" id="IPR005829">
    <property type="entry name" value="Sugar_transporter_CS"/>
</dbReference>
<dbReference type="InterPro" id="IPR005828">
    <property type="entry name" value="MFS_sugar_transport-like"/>
</dbReference>
<evidence type="ECO:0000256" key="3">
    <source>
        <dbReference type="ARBA" id="ARBA00022448"/>
    </source>
</evidence>
<keyword evidence="8 10" id="KW-0472">Membrane</keyword>
<feature type="transmembrane region" description="Helical" evidence="10">
    <location>
        <begin position="126"/>
        <end position="148"/>
    </location>
</feature>
<evidence type="ECO:0000256" key="2">
    <source>
        <dbReference type="ARBA" id="ARBA00010992"/>
    </source>
</evidence>
<dbReference type="AlphaFoldDB" id="A0A8J3NM30"/>
<dbReference type="InterPro" id="IPR036259">
    <property type="entry name" value="MFS_trans_sf"/>
</dbReference>
<dbReference type="PROSITE" id="PS00216">
    <property type="entry name" value="SUGAR_TRANSPORT_1"/>
    <property type="match status" value="1"/>
</dbReference>
<evidence type="ECO:0000256" key="9">
    <source>
        <dbReference type="RuleBase" id="RU003346"/>
    </source>
</evidence>
<dbReference type="PROSITE" id="PS00217">
    <property type="entry name" value="SUGAR_TRANSPORT_2"/>
    <property type="match status" value="1"/>
</dbReference>
<keyword evidence="5" id="KW-0762">Sugar transport</keyword>
<dbReference type="NCBIfam" id="TIGR00879">
    <property type="entry name" value="SP"/>
    <property type="match status" value="1"/>
</dbReference>
<evidence type="ECO:0000256" key="5">
    <source>
        <dbReference type="ARBA" id="ARBA00022597"/>
    </source>
</evidence>
<organism evidence="12 13">
    <name type="scientific">Catellatospora bangladeshensis</name>
    <dbReference type="NCBI Taxonomy" id="310355"/>
    <lineage>
        <taxon>Bacteria</taxon>
        <taxon>Bacillati</taxon>
        <taxon>Actinomycetota</taxon>
        <taxon>Actinomycetes</taxon>
        <taxon>Micromonosporales</taxon>
        <taxon>Micromonosporaceae</taxon>
        <taxon>Catellatospora</taxon>
    </lineage>
</organism>
<protein>
    <submittedName>
        <fullName evidence="12">MFS transporter</fullName>
    </submittedName>
</protein>
<evidence type="ECO:0000313" key="12">
    <source>
        <dbReference type="EMBL" id="GIF85677.1"/>
    </source>
</evidence>
<feature type="domain" description="Major facilitator superfamily (MFS) profile" evidence="11">
    <location>
        <begin position="2"/>
        <end position="447"/>
    </location>
</feature>
<dbReference type="Gene3D" id="1.20.1250.20">
    <property type="entry name" value="MFS general substrate transporter like domains"/>
    <property type="match status" value="2"/>
</dbReference>
<evidence type="ECO:0000259" key="11">
    <source>
        <dbReference type="PROSITE" id="PS50850"/>
    </source>
</evidence>
<evidence type="ECO:0000256" key="4">
    <source>
        <dbReference type="ARBA" id="ARBA00022475"/>
    </source>
</evidence>
<feature type="transmembrane region" description="Helical" evidence="10">
    <location>
        <begin position="36"/>
        <end position="56"/>
    </location>
</feature>
<evidence type="ECO:0000256" key="1">
    <source>
        <dbReference type="ARBA" id="ARBA00004651"/>
    </source>
</evidence>
<reference evidence="12 13" key="1">
    <citation type="submission" date="2021-01" db="EMBL/GenBank/DDBJ databases">
        <title>Whole genome shotgun sequence of Catellatospora bangladeshensis NBRC 107357.</title>
        <authorList>
            <person name="Komaki H."/>
            <person name="Tamura T."/>
        </authorList>
    </citation>
    <scope>NUCLEOTIDE SEQUENCE [LARGE SCALE GENOMIC DNA]</scope>
    <source>
        <strain evidence="12 13">NBRC 107357</strain>
    </source>
</reference>
<dbReference type="GO" id="GO:0022857">
    <property type="term" value="F:transmembrane transporter activity"/>
    <property type="evidence" value="ECO:0007669"/>
    <property type="project" value="InterPro"/>
</dbReference>
<accession>A0A8J3NM30</accession>